<accession>A0AAQ4CTX4</accession>
<dbReference type="KEGG" id="scas:SACC_22720"/>
<evidence type="ECO:0000313" key="1">
    <source>
        <dbReference type="EMBL" id="BDB99255.1"/>
    </source>
</evidence>
<gene>
    <name evidence="1" type="ORF">SACC_22720</name>
</gene>
<sequence>MPKKSDEVKLTPVSEILRNRANIFMELYGIKRDREEEFYDNIFLNLIDIIEGDNKTVIGVDACFLIPFILIHKGNFSFAHISQFNDLDINLYDETLKYLIKNYFSFMNVYHIRHLLEYLFPFSNIQHSYNERNEINFKISVNITNDNLLKYSISVLNAFLTYLNFGKLVENKGNIEVILPYQNIVDFSKHNHHTIRVHSNVIVRRDEIATKLGINLKNIDQIKMLNDLILYQNLNILDYLFKNNMPFHSILYNLYNVYSLFLELRKTGHIIIPRQAEFSKINYKLIDPKVIQKNLDIVMYLISTDIKVYRNSNKEIIIESPRVLNNYVVELIKYTFNISPETFNSGKILRAKIENNVFI</sequence>
<evidence type="ECO:0000313" key="2">
    <source>
        <dbReference type="Proteomes" id="UP001319921"/>
    </source>
</evidence>
<dbReference type="EMBL" id="AP025226">
    <property type="protein sequence ID" value="BDB99255.1"/>
    <property type="molecule type" value="Genomic_DNA"/>
</dbReference>
<protein>
    <submittedName>
        <fullName evidence="1">Uncharacterized protein</fullName>
    </submittedName>
</protein>
<keyword evidence="2" id="KW-1185">Reference proteome</keyword>
<dbReference type="AlphaFoldDB" id="A0AAQ4CTX4"/>
<organism evidence="1 2">
    <name type="scientific">Saccharolobus caldissimus</name>
    <dbReference type="NCBI Taxonomy" id="1702097"/>
    <lineage>
        <taxon>Archaea</taxon>
        <taxon>Thermoproteota</taxon>
        <taxon>Thermoprotei</taxon>
        <taxon>Sulfolobales</taxon>
        <taxon>Sulfolobaceae</taxon>
        <taxon>Saccharolobus</taxon>
    </lineage>
</organism>
<dbReference type="GeneID" id="68866999"/>
<name>A0AAQ4CTX4_9CREN</name>
<dbReference type="RefSeq" id="WP_229569583.1">
    <property type="nucleotide sequence ID" value="NZ_AP025226.1"/>
</dbReference>
<proteinExistence type="predicted"/>
<reference evidence="1 2" key="1">
    <citation type="journal article" date="2022" name="Microbiol. Resour. Announc.">
        <title>Complete Genome Sequence of the Hyperthermophilic and Acidophilic Archaeon Saccharolobus caldissimus Strain HS-3T.</title>
        <authorList>
            <person name="Sakai H.D."/>
            <person name="Kurosawa N."/>
        </authorList>
    </citation>
    <scope>NUCLEOTIDE SEQUENCE [LARGE SCALE GENOMIC DNA]</scope>
    <source>
        <strain evidence="1 2">JCM32116</strain>
    </source>
</reference>
<dbReference type="Proteomes" id="UP001319921">
    <property type="component" value="Chromosome"/>
</dbReference>